<keyword evidence="4 12" id="KW-0813">Transport</keyword>
<protein>
    <recommendedName>
        <fullName evidence="3">Biopolymer transport protein ExbB</fullName>
    </recommendedName>
</protein>
<comment type="subunit">
    <text evidence="2">The accessory proteins ExbB and ExbD seem to form a complex with TonB.</text>
</comment>
<evidence type="ECO:0000256" key="7">
    <source>
        <dbReference type="ARBA" id="ARBA00022692"/>
    </source>
</evidence>
<dbReference type="GO" id="GO:0017038">
    <property type="term" value="P:protein import"/>
    <property type="evidence" value="ECO:0007669"/>
    <property type="project" value="TreeGrafter"/>
</dbReference>
<evidence type="ECO:0000256" key="6">
    <source>
        <dbReference type="ARBA" id="ARBA00022519"/>
    </source>
</evidence>
<keyword evidence="9 13" id="KW-1133">Transmembrane helix</keyword>
<feature type="domain" description="MotA/TolQ/ExbB proton channel" evidence="14">
    <location>
        <begin position="97"/>
        <end position="204"/>
    </location>
</feature>
<comment type="similarity">
    <text evidence="12">Belongs to the exbB/tolQ family.</text>
</comment>
<keyword evidence="5" id="KW-1003">Cell membrane</keyword>
<feature type="transmembrane region" description="Helical" evidence="13">
    <location>
        <begin position="167"/>
        <end position="189"/>
    </location>
</feature>
<dbReference type="Pfam" id="PF01618">
    <property type="entry name" value="MotA_ExbB"/>
    <property type="match status" value="1"/>
</dbReference>
<dbReference type="PANTHER" id="PTHR30625:SF14">
    <property type="entry name" value="BIOPOLYMER TRANSPORT PROTEIN EXBB"/>
    <property type="match status" value="1"/>
</dbReference>
<organism evidence="15 16">
    <name type="scientific">Pseudogulbenkiania subflava DSM 22618</name>
    <dbReference type="NCBI Taxonomy" id="1123014"/>
    <lineage>
        <taxon>Bacteria</taxon>
        <taxon>Pseudomonadati</taxon>
        <taxon>Pseudomonadota</taxon>
        <taxon>Betaproteobacteria</taxon>
        <taxon>Neisseriales</taxon>
        <taxon>Chromobacteriaceae</taxon>
        <taxon>Pseudogulbenkiania</taxon>
    </lineage>
</organism>
<keyword evidence="8 12" id="KW-0653">Protein transport</keyword>
<dbReference type="AlphaFoldDB" id="A0A1Y6C9W9"/>
<keyword evidence="7 13" id="KW-0812">Transmembrane</keyword>
<keyword evidence="16" id="KW-1185">Reference proteome</keyword>
<dbReference type="InterPro" id="IPR050790">
    <property type="entry name" value="ExbB/TolQ_transport"/>
</dbReference>
<accession>A0A1Y6C9W9</accession>
<reference evidence="16" key="1">
    <citation type="submission" date="2017-04" db="EMBL/GenBank/DDBJ databases">
        <authorList>
            <person name="Varghese N."/>
            <person name="Submissions S."/>
        </authorList>
    </citation>
    <scope>NUCLEOTIDE SEQUENCE [LARGE SCALE GENOMIC DNA]</scope>
    <source>
        <strain evidence="16">DSM 22618</strain>
    </source>
</reference>
<keyword evidence="6" id="KW-0997">Cell inner membrane</keyword>
<sequence length="225" mass="24203">MNLLTVFHQGDAVLVTVFMLLIAMSILTWYVIALRAVQGWRARRDNKLAEAALWNAANWRAAETALADSGSAYANLARDGLSALRHFHANAQRSLGQACDLNEFLTRAIRKRLAQETGRHEAGMTLLASVGSTAPFIGLFGTVWGIYHALVNIGTEGQVSIATVAGPIGEALVATAAGLAAAIPAVLAYNTFMRLQRVMAQQMDHFAHDLHAQLLTQAGEIDGVR</sequence>
<dbReference type="Proteomes" id="UP000192920">
    <property type="component" value="Unassembled WGS sequence"/>
</dbReference>
<dbReference type="GO" id="GO:0005886">
    <property type="term" value="C:plasma membrane"/>
    <property type="evidence" value="ECO:0007669"/>
    <property type="project" value="UniProtKB-SubCell"/>
</dbReference>
<evidence type="ECO:0000256" key="3">
    <source>
        <dbReference type="ARBA" id="ARBA00022093"/>
    </source>
</evidence>
<comment type="subcellular location">
    <subcellularLocation>
        <location evidence="1">Cell inner membrane</location>
        <topology evidence="1">Multi-pass membrane protein</topology>
    </subcellularLocation>
    <subcellularLocation>
        <location evidence="12">Membrane</location>
        <topology evidence="12">Multi-pass membrane protein</topology>
    </subcellularLocation>
</comment>
<proteinExistence type="inferred from homology"/>
<evidence type="ECO:0000313" key="15">
    <source>
        <dbReference type="EMBL" id="SMF51347.1"/>
    </source>
</evidence>
<comment type="function">
    <text evidence="11">Involved in the TonB-dependent energy-dependent transport of various receptor-bound substrates. Protects ExbD from proteolytic degradation and functionally stabilizes TonB.</text>
</comment>
<evidence type="ECO:0000259" key="14">
    <source>
        <dbReference type="Pfam" id="PF01618"/>
    </source>
</evidence>
<evidence type="ECO:0000256" key="2">
    <source>
        <dbReference type="ARBA" id="ARBA00011471"/>
    </source>
</evidence>
<evidence type="ECO:0000256" key="5">
    <source>
        <dbReference type="ARBA" id="ARBA00022475"/>
    </source>
</evidence>
<evidence type="ECO:0000256" key="4">
    <source>
        <dbReference type="ARBA" id="ARBA00022448"/>
    </source>
</evidence>
<evidence type="ECO:0000256" key="12">
    <source>
        <dbReference type="RuleBase" id="RU004057"/>
    </source>
</evidence>
<dbReference type="EMBL" id="FXAG01000027">
    <property type="protein sequence ID" value="SMF51347.1"/>
    <property type="molecule type" value="Genomic_DNA"/>
</dbReference>
<dbReference type="InterPro" id="IPR002898">
    <property type="entry name" value="MotA_ExbB_proton_chnl"/>
</dbReference>
<evidence type="ECO:0000256" key="13">
    <source>
        <dbReference type="SAM" id="Phobius"/>
    </source>
</evidence>
<evidence type="ECO:0000256" key="8">
    <source>
        <dbReference type="ARBA" id="ARBA00022927"/>
    </source>
</evidence>
<dbReference type="PANTHER" id="PTHR30625">
    <property type="entry name" value="PROTEIN TOLQ"/>
    <property type="match status" value="1"/>
</dbReference>
<gene>
    <name evidence="15" type="ORF">SAMN02745746_03683</name>
</gene>
<keyword evidence="10 13" id="KW-0472">Membrane</keyword>
<feature type="transmembrane region" description="Helical" evidence="13">
    <location>
        <begin position="12"/>
        <end position="34"/>
    </location>
</feature>
<dbReference type="RefSeq" id="WP_085277689.1">
    <property type="nucleotide sequence ID" value="NZ_FXAG01000027.1"/>
</dbReference>
<evidence type="ECO:0000256" key="10">
    <source>
        <dbReference type="ARBA" id="ARBA00023136"/>
    </source>
</evidence>
<evidence type="ECO:0000313" key="16">
    <source>
        <dbReference type="Proteomes" id="UP000192920"/>
    </source>
</evidence>
<evidence type="ECO:0000256" key="11">
    <source>
        <dbReference type="ARBA" id="ARBA00024816"/>
    </source>
</evidence>
<name>A0A1Y6C9W9_9NEIS</name>
<evidence type="ECO:0000256" key="9">
    <source>
        <dbReference type="ARBA" id="ARBA00022989"/>
    </source>
</evidence>
<feature type="transmembrane region" description="Helical" evidence="13">
    <location>
        <begin position="126"/>
        <end position="147"/>
    </location>
</feature>
<evidence type="ECO:0000256" key="1">
    <source>
        <dbReference type="ARBA" id="ARBA00004429"/>
    </source>
</evidence>
<dbReference type="STRING" id="1123014.SAMN02745746_03683"/>